<dbReference type="Pfam" id="PF00486">
    <property type="entry name" value="Trans_reg_C"/>
    <property type="match status" value="1"/>
</dbReference>
<evidence type="ECO:0000313" key="9">
    <source>
        <dbReference type="Proteomes" id="UP001550853"/>
    </source>
</evidence>
<dbReference type="SUPFAM" id="SSF48452">
    <property type="entry name" value="TPR-like"/>
    <property type="match status" value="1"/>
</dbReference>
<reference evidence="8 9" key="1">
    <citation type="submission" date="2024-06" db="EMBL/GenBank/DDBJ databases">
        <title>The Natural Products Discovery Center: Release of the First 8490 Sequenced Strains for Exploring Actinobacteria Biosynthetic Diversity.</title>
        <authorList>
            <person name="Kalkreuter E."/>
            <person name="Kautsar S.A."/>
            <person name="Yang D."/>
            <person name="Bader C.D."/>
            <person name="Teijaro C.N."/>
            <person name="Fluegel L."/>
            <person name="Davis C.M."/>
            <person name="Simpson J.R."/>
            <person name="Lauterbach L."/>
            <person name="Steele A.D."/>
            <person name="Gui C."/>
            <person name="Meng S."/>
            <person name="Li G."/>
            <person name="Viehrig K."/>
            <person name="Ye F."/>
            <person name="Su P."/>
            <person name="Kiefer A.F."/>
            <person name="Nichols A."/>
            <person name="Cepeda A.J."/>
            <person name="Yan W."/>
            <person name="Fan B."/>
            <person name="Jiang Y."/>
            <person name="Adhikari A."/>
            <person name="Zheng C.-J."/>
            <person name="Schuster L."/>
            <person name="Cowan T.M."/>
            <person name="Smanski M.J."/>
            <person name="Chevrette M.G."/>
            <person name="De Carvalho L.P.S."/>
            <person name="Shen B."/>
        </authorList>
    </citation>
    <scope>NUCLEOTIDE SEQUENCE [LARGE SCALE GENOMIC DNA]</scope>
    <source>
        <strain evidence="8 9">NPDC033039</strain>
    </source>
</reference>
<evidence type="ECO:0000256" key="6">
    <source>
        <dbReference type="PROSITE-ProRule" id="PRU01091"/>
    </source>
</evidence>
<accession>A0ABV2YZD0</accession>
<dbReference type="Proteomes" id="UP001550853">
    <property type="component" value="Unassembled WGS sequence"/>
</dbReference>
<sequence>MLDIRVLGPLQLRSGNALPTPTAPKERKILALLLMHAGHTVPVTTLIEELWSDRPPRTAVTAIQAYVLNIRRNLAVALGLRTADVRADLLRTKNKGYAFHTVDCHFDLPRYRCLESSGRQALRAGDRDRGVRLLRQADGLWHGSLLAGVDRGFPLRAATVSLEQSRLSARILRIETEIGMGCHQCVRPELAELVAQFPFDELLHRHYMTVLHLSGMRTEALDVFRQLRRTMAEKTGLEPSDELQSLYQEIHGESHGAIGREMRERTVRCGSPASSTTACKSPM</sequence>
<dbReference type="InterPro" id="IPR016032">
    <property type="entry name" value="Sig_transdc_resp-reg_C-effctor"/>
</dbReference>
<dbReference type="InterPro" id="IPR011990">
    <property type="entry name" value="TPR-like_helical_dom_sf"/>
</dbReference>
<keyword evidence="3" id="KW-0805">Transcription regulation</keyword>
<feature type="DNA-binding region" description="OmpR/PhoB-type" evidence="6">
    <location>
        <begin position="1"/>
        <end position="101"/>
    </location>
</feature>
<dbReference type="SUPFAM" id="SSF46894">
    <property type="entry name" value="C-terminal effector domain of the bipartite response regulators"/>
    <property type="match status" value="1"/>
</dbReference>
<evidence type="ECO:0000256" key="2">
    <source>
        <dbReference type="ARBA" id="ARBA00023012"/>
    </source>
</evidence>
<evidence type="ECO:0000259" key="7">
    <source>
        <dbReference type="PROSITE" id="PS51755"/>
    </source>
</evidence>
<dbReference type="PANTHER" id="PTHR35807:SF1">
    <property type="entry name" value="TRANSCRIPTIONAL REGULATOR REDD"/>
    <property type="match status" value="1"/>
</dbReference>
<keyword evidence="4 6" id="KW-0238">DNA-binding</keyword>
<dbReference type="InterPro" id="IPR005158">
    <property type="entry name" value="BTAD"/>
</dbReference>
<comment type="similarity">
    <text evidence="1">Belongs to the AfsR/DnrI/RedD regulatory family.</text>
</comment>
<dbReference type="PROSITE" id="PS51755">
    <property type="entry name" value="OMPR_PHOB"/>
    <property type="match status" value="1"/>
</dbReference>
<dbReference type="SMART" id="SM00862">
    <property type="entry name" value="Trans_reg_C"/>
    <property type="match status" value="1"/>
</dbReference>
<evidence type="ECO:0000256" key="1">
    <source>
        <dbReference type="ARBA" id="ARBA00005820"/>
    </source>
</evidence>
<evidence type="ECO:0000313" key="8">
    <source>
        <dbReference type="EMBL" id="MEU3711099.1"/>
    </source>
</evidence>
<dbReference type="InterPro" id="IPR001867">
    <property type="entry name" value="OmpR/PhoB-type_DNA-bd"/>
</dbReference>
<proteinExistence type="inferred from homology"/>
<name>A0ABV2YZD0_9ACTN</name>
<dbReference type="InterPro" id="IPR036388">
    <property type="entry name" value="WH-like_DNA-bd_sf"/>
</dbReference>
<dbReference type="InterPro" id="IPR051677">
    <property type="entry name" value="AfsR-DnrI-RedD_regulator"/>
</dbReference>
<dbReference type="EMBL" id="JBEZVI010000009">
    <property type="protein sequence ID" value="MEU3711099.1"/>
    <property type="molecule type" value="Genomic_DNA"/>
</dbReference>
<gene>
    <name evidence="8" type="ORF">AB0E61_13500</name>
</gene>
<evidence type="ECO:0000256" key="4">
    <source>
        <dbReference type="ARBA" id="ARBA00023125"/>
    </source>
</evidence>
<keyword evidence="2" id="KW-0902">Two-component regulatory system</keyword>
<dbReference type="Gene3D" id="1.25.40.10">
    <property type="entry name" value="Tetratricopeptide repeat domain"/>
    <property type="match status" value="1"/>
</dbReference>
<dbReference type="RefSeq" id="WP_169750004.1">
    <property type="nucleotide sequence ID" value="NZ_JBEZVI010000009.1"/>
</dbReference>
<dbReference type="PANTHER" id="PTHR35807">
    <property type="entry name" value="TRANSCRIPTIONAL REGULATOR REDD-RELATED"/>
    <property type="match status" value="1"/>
</dbReference>
<feature type="domain" description="OmpR/PhoB-type" evidence="7">
    <location>
        <begin position="1"/>
        <end position="101"/>
    </location>
</feature>
<dbReference type="SMART" id="SM01043">
    <property type="entry name" value="BTAD"/>
    <property type="match status" value="1"/>
</dbReference>
<keyword evidence="9" id="KW-1185">Reference proteome</keyword>
<dbReference type="Pfam" id="PF03704">
    <property type="entry name" value="BTAD"/>
    <property type="match status" value="1"/>
</dbReference>
<keyword evidence="5" id="KW-0804">Transcription</keyword>
<protein>
    <submittedName>
        <fullName evidence="8">AfsR/SARP family transcriptional regulator</fullName>
    </submittedName>
</protein>
<organism evidence="8 9">
    <name type="scientific">Streptomyces catenulae</name>
    <dbReference type="NCBI Taxonomy" id="66875"/>
    <lineage>
        <taxon>Bacteria</taxon>
        <taxon>Bacillati</taxon>
        <taxon>Actinomycetota</taxon>
        <taxon>Actinomycetes</taxon>
        <taxon>Kitasatosporales</taxon>
        <taxon>Streptomycetaceae</taxon>
        <taxon>Streptomyces</taxon>
    </lineage>
</organism>
<dbReference type="Gene3D" id="1.10.10.10">
    <property type="entry name" value="Winged helix-like DNA-binding domain superfamily/Winged helix DNA-binding domain"/>
    <property type="match status" value="1"/>
</dbReference>
<comment type="caution">
    <text evidence="8">The sequence shown here is derived from an EMBL/GenBank/DDBJ whole genome shotgun (WGS) entry which is preliminary data.</text>
</comment>
<evidence type="ECO:0000256" key="3">
    <source>
        <dbReference type="ARBA" id="ARBA00023015"/>
    </source>
</evidence>
<evidence type="ECO:0000256" key="5">
    <source>
        <dbReference type="ARBA" id="ARBA00023163"/>
    </source>
</evidence>
<dbReference type="CDD" id="cd15831">
    <property type="entry name" value="BTAD"/>
    <property type="match status" value="1"/>
</dbReference>